<sequence>TADTIMSPNILPLPYQILYILLPTVSIVGNGSIVYVTIRSKSLRSPCNILIALLSLADAVQSFSNYIFAIAYNLEDAKMSLRLDATGQGRNEDVRAVMQTAPVQLKMREQRLRWYGHVLRRPQDHPIRTAMEFEVEGKRPRGAPKKRWRDVIKKDLRSRPRKEIPWT</sequence>
<dbReference type="EMBL" id="KZ351051">
    <property type="protein sequence ID" value="PIO63301.1"/>
    <property type="molecule type" value="Genomic_DNA"/>
</dbReference>
<name>A0A2G9TZ38_TELCI</name>
<keyword evidence="1" id="KW-0812">Transmembrane</keyword>
<feature type="transmembrane region" description="Helical" evidence="1">
    <location>
        <begin position="50"/>
        <end position="72"/>
    </location>
</feature>
<proteinExistence type="predicted"/>
<evidence type="ECO:0000256" key="1">
    <source>
        <dbReference type="SAM" id="Phobius"/>
    </source>
</evidence>
<dbReference type="OrthoDB" id="5864694at2759"/>
<dbReference type="Pfam" id="PF10320">
    <property type="entry name" value="7TM_GPCR_Srsx"/>
    <property type="match status" value="1"/>
</dbReference>
<keyword evidence="1" id="KW-1133">Transmembrane helix</keyword>
<dbReference type="PANTHER" id="PTHR46238">
    <property type="entry name" value="REVERSE TRANSCRIPTASE DOMAIN-CONTAINING PROTEIN"/>
    <property type="match status" value="1"/>
</dbReference>
<evidence type="ECO:0000313" key="2">
    <source>
        <dbReference type="EMBL" id="PIO63301.1"/>
    </source>
</evidence>
<feature type="non-terminal residue" evidence="2">
    <location>
        <position position="1"/>
    </location>
</feature>
<reference evidence="2 3" key="1">
    <citation type="submission" date="2015-09" db="EMBL/GenBank/DDBJ databases">
        <title>Draft genome of the parasitic nematode Teladorsagia circumcincta isolate WARC Sus (inbred).</title>
        <authorList>
            <person name="Mitreva M."/>
        </authorList>
    </citation>
    <scope>NUCLEOTIDE SEQUENCE [LARGE SCALE GENOMIC DNA]</scope>
    <source>
        <strain evidence="2 3">S</strain>
    </source>
</reference>
<keyword evidence="1" id="KW-0472">Membrane</keyword>
<dbReference type="PANTHER" id="PTHR46238:SF8">
    <property type="entry name" value="ENDONUCLEASE_EXONUCLEASE_PHOSPHATASE DOMAIN-CONTAINING PROTEIN"/>
    <property type="match status" value="1"/>
</dbReference>
<dbReference type="AlphaFoldDB" id="A0A2G9TZ38"/>
<dbReference type="SUPFAM" id="SSF81321">
    <property type="entry name" value="Family A G protein-coupled receptor-like"/>
    <property type="match status" value="1"/>
</dbReference>
<dbReference type="Gene3D" id="1.20.1070.10">
    <property type="entry name" value="Rhodopsin 7-helix transmembrane proteins"/>
    <property type="match status" value="1"/>
</dbReference>
<evidence type="ECO:0008006" key="4">
    <source>
        <dbReference type="Google" id="ProtNLM"/>
    </source>
</evidence>
<organism evidence="2 3">
    <name type="scientific">Teladorsagia circumcincta</name>
    <name type="common">Brown stomach worm</name>
    <name type="synonym">Ostertagia circumcincta</name>
    <dbReference type="NCBI Taxonomy" id="45464"/>
    <lineage>
        <taxon>Eukaryota</taxon>
        <taxon>Metazoa</taxon>
        <taxon>Ecdysozoa</taxon>
        <taxon>Nematoda</taxon>
        <taxon>Chromadorea</taxon>
        <taxon>Rhabditida</taxon>
        <taxon>Rhabditina</taxon>
        <taxon>Rhabditomorpha</taxon>
        <taxon>Strongyloidea</taxon>
        <taxon>Trichostrongylidae</taxon>
        <taxon>Teladorsagia</taxon>
    </lineage>
</organism>
<evidence type="ECO:0000313" key="3">
    <source>
        <dbReference type="Proteomes" id="UP000230423"/>
    </source>
</evidence>
<feature type="transmembrane region" description="Helical" evidence="1">
    <location>
        <begin position="17"/>
        <end position="38"/>
    </location>
</feature>
<protein>
    <recommendedName>
        <fullName evidence="4">G-protein coupled receptors family 1 profile domain-containing protein</fullName>
    </recommendedName>
</protein>
<dbReference type="Proteomes" id="UP000230423">
    <property type="component" value="Unassembled WGS sequence"/>
</dbReference>
<gene>
    <name evidence="2" type="ORF">TELCIR_15099</name>
</gene>
<dbReference type="InterPro" id="IPR019424">
    <property type="entry name" value="7TM_GPCR_Srsx"/>
</dbReference>
<keyword evidence="3" id="KW-1185">Reference proteome</keyword>
<accession>A0A2G9TZ38</accession>
<dbReference type="CDD" id="cd00637">
    <property type="entry name" value="7tm_classA_rhodopsin-like"/>
    <property type="match status" value="1"/>
</dbReference>